<evidence type="ECO:0000259" key="6">
    <source>
        <dbReference type="Pfam" id="PF01229"/>
    </source>
</evidence>
<dbReference type="AlphaFoldDB" id="A0A6I8UKE1"/>
<keyword evidence="3" id="KW-0378">Hydrolase</keyword>
<dbReference type="InParanoid" id="A0A6I8UKE1"/>
<name>A0A6I8UKE1_DROPS</name>
<dbReference type="SUPFAM" id="SSF51011">
    <property type="entry name" value="Glycosyl hydrolase domain"/>
    <property type="match status" value="1"/>
</dbReference>
<dbReference type="InterPro" id="IPR013783">
    <property type="entry name" value="Ig-like_fold"/>
</dbReference>
<dbReference type="Pfam" id="PF21200">
    <property type="entry name" value="Glyco_hydro_39_C"/>
    <property type="match status" value="1"/>
</dbReference>
<comment type="similarity">
    <text evidence="1">Belongs to the glycosyl hydrolase 39 family.</text>
</comment>
<dbReference type="InterPro" id="IPR049167">
    <property type="entry name" value="GH39_C"/>
</dbReference>
<keyword evidence="2 5" id="KW-0732">Signal</keyword>
<dbReference type="SUPFAM" id="SSF51445">
    <property type="entry name" value="(Trans)glycosidases"/>
    <property type="match status" value="1"/>
</dbReference>
<feature type="domain" description="Alpha-L-iduronidase C-terminal" evidence="7">
    <location>
        <begin position="552"/>
        <end position="646"/>
    </location>
</feature>
<evidence type="ECO:0000313" key="8">
    <source>
        <dbReference type="Proteomes" id="UP000001819"/>
    </source>
</evidence>
<proteinExistence type="inferred from homology"/>
<dbReference type="Pfam" id="PF01229">
    <property type="entry name" value="Glyco_hydro_39"/>
    <property type="match status" value="1"/>
</dbReference>
<dbReference type="PANTHER" id="PTHR12631:SF8">
    <property type="entry name" value="ALPHA-L-IDURONIDASE"/>
    <property type="match status" value="1"/>
</dbReference>
<organism evidence="8 9">
    <name type="scientific">Drosophila pseudoobscura pseudoobscura</name>
    <name type="common">Fruit fly</name>
    <dbReference type="NCBI Taxonomy" id="46245"/>
    <lineage>
        <taxon>Eukaryota</taxon>
        <taxon>Metazoa</taxon>
        <taxon>Ecdysozoa</taxon>
        <taxon>Arthropoda</taxon>
        <taxon>Hexapoda</taxon>
        <taxon>Insecta</taxon>
        <taxon>Pterygota</taxon>
        <taxon>Neoptera</taxon>
        <taxon>Endopterygota</taxon>
        <taxon>Diptera</taxon>
        <taxon>Brachycera</taxon>
        <taxon>Muscomorpha</taxon>
        <taxon>Ephydroidea</taxon>
        <taxon>Drosophilidae</taxon>
        <taxon>Drosophila</taxon>
        <taxon>Sophophora</taxon>
    </lineage>
</organism>
<dbReference type="Gene3D" id="2.60.40.1500">
    <property type="entry name" value="Glycosyl hydrolase domain, family 39"/>
    <property type="match status" value="1"/>
</dbReference>
<feature type="domain" description="Glycosyl hydrolases family 39 N-terminal catalytic" evidence="6">
    <location>
        <begin position="38"/>
        <end position="508"/>
    </location>
</feature>
<dbReference type="FunFam" id="3.20.20.80:FF:000245">
    <property type="entry name" value="Histone H2B"/>
    <property type="match status" value="1"/>
</dbReference>
<keyword evidence="8" id="KW-1185">Reference proteome</keyword>
<sequence length="647" mass="73590">MLPPPTTPVLLWGLLLFLTATLAGRVHAHYTSGDVVYHPLSHFWTGVGFCPAGDIDHKGISAALSARELQMNLRQIAALPVGAVTHIRIHWLLELVQFLQYDMSGVPKYDFGKFDNFIDFLHEELRLSPVLEFMGNPGQVFTENPQQISFFWDHFVKTTLNHQIVRHGSARMTNWRYETWNEPDLSGYNTLNLTLDYYLEYVQAVRRGLSKAGGVHSHTNLPMYRALRGPAGLFKNLNSHPRCWKLLQLCNQRMVHCPIDVLTFHRKGLNGSAVEVVNASLSLLAKIYKEYPNLKQLPVANDEADPVAGWSTPREFQADVRYGVTLMSTVMQHWHAKLSGGPLSRLESISHDNAFLSYHPHEFTQRTLLAHFRMNETNPPHSQFIQKPVYAALGMLAKLGSRAADMELVNMDTKHSVQVWRTVSGGMGGPGQYMATIFLSPEEAVPKITAFHHKYTLNMSIANESAFITELLMPHNTDPYYLWTQAGSPAYPNANLREAMRRAQTPRLYETGPIWQYNSELVINSASIPLPWAMLLRVCSATWPKLKRPQQLSIVEVTHREVFISWREHPKSMQCLKSYEVWFKQRGGQGSAADWLMISRDWHLPYPSFQYAPNGQTGSVNGFYKVRGVDVFNETSPFSQIVEYLEL</sequence>
<evidence type="ECO:0000256" key="1">
    <source>
        <dbReference type="ARBA" id="ARBA00008875"/>
    </source>
</evidence>
<gene>
    <name evidence="9" type="primary">Idua</name>
</gene>
<accession>A0A6I8UKE1</accession>
<evidence type="ECO:0000256" key="3">
    <source>
        <dbReference type="ARBA" id="ARBA00022801"/>
    </source>
</evidence>
<dbReference type="Gene3D" id="3.20.20.80">
    <property type="entry name" value="Glycosidases"/>
    <property type="match status" value="1"/>
</dbReference>
<dbReference type="Proteomes" id="UP000001819">
    <property type="component" value="Chromosome 4"/>
</dbReference>
<dbReference type="KEGG" id="dpo:4817324"/>
<dbReference type="InterPro" id="IPR051923">
    <property type="entry name" value="Glycosyl_Hydrolase_39"/>
</dbReference>
<dbReference type="PANTHER" id="PTHR12631">
    <property type="entry name" value="ALPHA-L-IDURONIDASE"/>
    <property type="match status" value="1"/>
</dbReference>
<dbReference type="GO" id="GO:0003940">
    <property type="term" value="F:L-iduronidase activity"/>
    <property type="evidence" value="ECO:0007669"/>
    <property type="project" value="TreeGrafter"/>
</dbReference>
<reference evidence="9" key="1">
    <citation type="submission" date="2025-08" db="UniProtKB">
        <authorList>
            <consortium name="RefSeq"/>
        </authorList>
    </citation>
    <scope>IDENTIFICATION</scope>
    <source>
        <strain evidence="9">MV-25-SWS-2005</strain>
        <tissue evidence="9">Whole body</tissue>
    </source>
</reference>
<dbReference type="Gene3D" id="2.60.40.10">
    <property type="entry name" value="Immunoglobulins"/>
    <property type="match status" value="1"/>
</dbReference>
<evidence type="ECO:0000256" key="5">
    <source>
        <dbReference type="SAM" id="SignalP"/>
    </source>
</evidence>
<dbReference type="RefSeq" id="XP_001356788.3">
    <property type="nucleotide sequence ID" value="XM_001356752.4"/>
</dbReference>
<evidence type="ECO:0000256" key="2">
    <source>
        <dbReference type="ARBA" id="ARBA00022729"/>
    </source>
</evidence>
<evidence type="ECO:0000313" key="9">
    <source>
        <dbReference type="RefSeq" id="XP_001356788.3"/>
    </source>
</evidence>
<dbReference type="InterPro" id="IPR049166">
    <property type="entry name" value="GH39_cat"/>
</dbReference>
<feature type="chain" id="PRO_5026280717" evidence="5">
    <location>
        <begin position="29"/>
        <end position="647"/>
    </location>
</feature>
<dbReference type="InterPro" id="IPR017853">
    <property type="entry name" value="GH"/>
</dbReference>
<dbReference type="FunCoup" id="A0A6I8UKE1">
    <property type="interactions" value="139"/>
</dbReference>
<evidence type="ECO:0000259" key="7">
    <source>
        <dbReference type="Pfam" id="PF21200"/>
    </source>
</evidence>
<evidence type="ECO:0000256" key="4">
    <source>
        <dbReference type="ARBA" id="ARBA00023295"/>
    </source>
</evidence>
<protein>
    <submittedName>
        <fullName evidence="9">Alpha-L-iduronidase</fullName>
    </submittedName>
</protein>
<keyword evidence="4" id="KW-0326">Glycosidase</keyword>
<feature type="signal peptide" evidence="5">
    <location>
        <begin position="1"/>
        <end position="28"/>
    </location>
</feature>